<protein>
    <submittedName>
        <fullName evidence="5">DMA domain-containing protein</fullName>
    </submittedName>
</protein>
<accession>A0A915BH81</accession>
<feature type="region of interest" description="Disordered" evidence="2">
    <location>
        <begin position="80"/>
        <end position="101"/>
    </location>
</feature>
<evidence type="ECO:0000259" key="3">
    <source>
        <dbReference type="Pfam" id="PF03474"/>
    </source>
</evidence>
<evidence type="ECO:0000256" key="2">
    <source>
        <dbReference type="SAM" id="MobiDB-lite"/>
    </source>
</evidence>
<evidence type="ECO:0000313" key="5">
    <source>
        <dbReference type="WBParaSite" id="PgR040_g052_t01"/>
    </source>
</evidence>
<evidence type="ECO:0000313" key="4">
    <source>
        <dbReference type="Proteomes" id="UP000887569"/>
    </source>
</evidence>
<organism evidence="4 5">
    <name type="scientific">Parascaris univalens</name>
    <name type="common">Nematode worm</name>
    <dbReference type="NCBI Taxonomy" id="6257"/>
    <lineage>
        <taxon>Eukaryota</taxon>
        <taxon>Metazoa</taxon>
        <taxon>Ecdysozoa</taxon>
        <taxon>Nematoda</taxon>
        <taxon>Chromadorea</taxon>
        <taxon>Rhabditida</taxon>
        <taxon>Spirurina</taxon>
        <taxon>Ascaridomorpha</taxon>
        <taxon>Ascaridoidea</taxon>
        <taxon>Ascarididae</taxon>
        <taxon>Parascaris</taxon>
    </lineage>
</organism>
<dbReference type="AlphaFoldDB" id="A0A915BH81"/>
<feature type="compositionally biased region" description="Polar residues" evidence="2">
    <location>
        <begin position="82"/>
        <end position="97"/>
    </location>
</feature>
<comment type="similarity">
    <text evidence="1">Belongs to the DMRT family.</text>
</comment>
<dbReference type="WBParaSite" id="PgR040_g052_t01">
    <property type="protein sequence ID" value="PgR040_g052_t01"/>
    <property type="gene ID" value="PgR040_g052"/>
</dbReference>
<keyword evidence="4" id="KW-1185">Reference proteome</keyword>
<proteinExistence type="inferred from homology"/>
<feature type="domain" description="DMA" evidence="3">
    <location>
        <begin position="121"/>
        <end position="154"/>
    </location>
</feature>
<name>A0A915BH81_PARUN</name>
<reference evidence="5" key="1">
    <citation type="submission" date="2022-11" db="UniProtKB">
        <authorList>
            <consortium name="WormBaseParasite"/>
        </authorList>
    </citation>
    <scope>IDENTIFICATION</scope>
</reference>
<dbReference type="Pfam" id="PF03474">
    <property type="entry name" value="DMA"/>
    <property type="match status" value="1"/>
</dbReference>
<dbReference type="Proteomes" id="UP000887569">
    <property type="component" value="Unplaced"/>
</dbReference>
<dbReference type="InterPro" id="IPR005173">
    <property type="entry name" value="DMA"/>
</dbReference>
<evidence type="ECO:0000256" key="1">
    <source>
        <dbReference type="ARBA" id="ARBA00006834"/>
    </source>
</evidence>
<sequence>MAAQVALKRKQAAEDALALGLRVVAGECTSLDLPQGPLWPFESVASHKQQDALALGLRVVAGECTSLDLPQGPLWPFESVASHKQQSRSPSPMPESTTVDDKPMTITEQRGKESHLERLTPIELLSLLFEEQERRVLELVLEGCNGQLLKAIEYFVCIRQSTRRKCRELCERDEQRERHQESRVDFSMNTLLSNNALPLITYPAPFRGPHLTAQSRSAALDLSRRSCGELRCSEIYYSDFCKGYLQTLMKKLYSVVVSDSLVPHTSSWADMGYYRRKKTSDRVVTNGKEDESDILLLNIDAVLQIGSVMERIGIEQKRQESFDWLAQNREKIKTDEKEVAKHLQIAIGDLPMSRELIKKSLEVLIKKGKLSTDRYNKEFKIFEAAPDDQLPTVAQMAALLREYGVYSKAHTK</sequence>